<proteinExistence type="predicted"/>
<reference evidence="2 3" key="1">
    <citation type="submission" date="2021-06" db="EMBL/GenBank/DDBJ databases">
        <authorList>
            <person name="Kallberg Y."/>
            <person name="Tangrot J."/>
            <person name="Rosling A."/>
        </authorList>
    </citation>
    <scope>NUCLEOTIDE SEQUENCE [LARGE SCALE GENOMIC DNA]</scope>
    <source>
        <strain evidence="2 3">120-4 pot B 10/14</strain>
    </source>
</reference>
<feature type="coiled-coil region" evidence="1">
    <location>
        <begin position="36"/>
        <end position="63"/>
    </location>
</feature>
<keyword evidence="3" id="KW-1185">Reference proteome</keyword>
<keyword evidence="1" id="KW-0175">Coiled coil</keyword>
<protein>
    <submittedName>
        <fullName evidence="2">7304_t:CDS:1</fullName>
    </submittedName>
</protein>
<organism evidence="2 3">
    <name type="scientific">Gigaspora margarita</name>
    <dbReference type="NCBI Taxonomy" id="4874"/>
    <lineage>
        <taxon>Eukaryota</taxon>
        <taxon>Fungi</taxon>
        <taxon>Fungi incertae sedis</taxon>
        <taxon>Mucoromycota</taxon>
        <taxon>Glomeromycotina</taxon>
        <taxon>Glomeromycetes</taxon>
        <taxon>Diversisporales</taxon>
        <taxon>Gigasporaceae</taxon>
        <taxon>Gigaspora</taxon>
    </lineage>
</organism>
<evidence type="ECO:0000313" key="2">
    <source>
        <dbReference type="EMBL" id="CAG8536976.1"/>
    </source>
</evidence>
<evidence type="ECO:0000313" key="3">
    <source>
        <dbReference type="Proteomes" id="UP000789901"/>
    </source>
</evidence>
<name>A0ABM8W6C7_GIGMA</name>
<comment type="caution">
    <text evidence="2">The sequence shown here is derived from an EMBL/GenBank/DDBJ whole genome shotgun (WGS) entry which is preliminary data.</text>
</comment>
<sequence length="98" mass="11723">MYQLKFKAGFERDRAKSSERRNKGLQQYGERRSELYQELHAKYAALKREEKLLKNMANSLEQEYFQLSFDVLSLKKENAFLQSLEDHVDNDRTKVSQM</sequence>
<dbReference type="EMBL" id="CAJVQB010001466">
    <property type="protein sequence ID" value="CAG8536976.1"/>
    <property type="molecule type" value="Genomic_DNA"/>
</dbReference>
<accession>A0ABM8W6C7</accession>
<dbReference type="Proteomes" id="UP000789901">
    <property type="component" value="Unassembled WGS sequence"/>
</dbReference>
<evidence type="ECO:0000256" key="1">
    <source>
        <dbReference type="SAM" id="Coils"/>
    </source>
</evidence>
<gene>
    <name evidence="2" type="ORF">GMARGA_LOCUS3897</name>
</gene>